<evidence type="ECO:0000313" key="3">
    <source>
        <dbReference type="Proteomes" id="UP000807342"/>
    </source>
</evidence>
<comment type="caution">
    <text evidence="2">The sequence shown here is derived from an EMBL/GenBank/DDBJ whole genome shotgun (WGS) entry which is preliminary data.</text>
</comment>
<name>A0A9P5XIY0_9AGAR</name>
<dbReference type="Pfam" id="PF12146">
    <property type="entry name" value="Hydrolase_4"/>
    <property type="match status" value="1"/>
</dbReference>
<feature type="domain" description="Serine aminopeptidase S33" evidence="1">
    <location>
        <begin position="114"/>
        <end position="244"/>
    </location>
</feature>
<dbReference type="InterPro" id="IPR029058">
    <property type="entry name" value="AB_hydrolase_fold"/>
</dbReference>
<accession>A0A9P5XIY0</accession>
<reference evidence="2" key="1">
    <citation type="submission" date="2020-11" db="EMBL/GenBank/DDBJ databases">
        <authorList>
            <consortium name="DOE Joint Genome Institute"/>
            <person name="Ahrendt S."/>
            <person name="Riley R."/>
            <person name="Andreopoulos W."/>
            <person name="Labutti K."/>
            <person name="Pangilinan J."/>
            <person name="Ruiz-Duenas F.J."/>
            <person name="Barrasa J.M."/>
            <person name="Sanchez-Garcia M."/>
            <person name="Camarero S."/>
            <person name="Miyauchi S."/>
            <person name="Serrano A."/>
            <person name="Linde D."/>
            <person name="Babiker R."/>
            <person name="Drula E."/>
            <person name="Ayuso-Fernandez I."/>
            <person name="Pacheco R."/>
            <person name="Padilla G."/>
            <person name="Ferreira P."/>
            <person name="Barriuso J."/>
            <person name="Kellner H."/>
            <person name="Castanera R."/>
            <person name="Alfaro M."/>
            <person name="Ramirez L."/>
            <person name="Pisabarro A.G."/>
            <person name="Kuo A."/>
            <person name="Tritt A."/>
            <person name="Lipzen A."/>
            <person name="He G."/>
            <person name="Yan M."/>
            <person name="Ng V."/>
            <person name="Cullen D."/>
            <person name="Martin F."/>
            <person name="Rosso M.-N."/>
            <person name="Henrissat B."/>
            <person name="Hibbett D."/>
            <person name="Martinez A.T."/>
            <person name="Grigoriev I.V."/>
        </authorList>
    </citation>
    <scope>NUCLEOTIDE SEQUENCE</scope>
    <source>
        <strain evidence="2">MF-IS2</strain>
    </source>
</reference>
<evidence type="ECO:0000313" key="2">
    <source>
        <dbReference type="EMBL" id="KAF9450395.1"/>
    </source>
</evidence>
<dbReference type="GO" id="GO:0008474">
    <property type="term" value="F:palmitoyl-(protein) hydrolase activity"/>
    <property type="evidence" value="ECO:0007669"/>
    <property type="project" value="TreeGrafter"/>
</dbReference>
<proteinExistence type="predicted"/>
<sequence>MSRFIPSLEAFAKGTLATAAGLSTLSVGLLWYGQGYLIYPSAFPHGSRTEEVAKPSDYGIPYDELNLVTPDNVTLKCYMLRQHKDLVSKNPAAIQLPTDSDPDLTEDEFVAGRPTIVMFHGNAGNHGHRIPLAKVFYLRMRCNVLMMCYRGYGLSEGSPSEQGLQIDAQTGLNHLLNDERYKQTPISRVKRIFQVLYGQSIGGAVSIDLISKNPDKIAALILENTFTSLPSLIPHALPLLGPLAFLCHQKWDSISKVPMIPSMTPILMLSGLRDEIVPKDQMRILYQAFAKRDEKTTRGGKEYKAGLEHTKYIEFPDGGHNDTCVQEGYWTAVADFIASLSPESIYY</sequence>
<keyword evidence="3" id="KW-1185">Reference proteome</keyword>
<gene>
    <name evidence="2" type="ORF">P691DRAFT_665449</name>
</gene>
<dbReference type="PANTHER" id="PTHR12277">
    <property type="entry name" value="ALPHA/BETA HYDROLASE DOMAIN-CONTAINING PROTEIN"/>
    <property type="match status" value="1"/>
</dbReference>
<dbReference type="Proteomes" id="UP000807342">
    <property type="component" value="Unassembled WGS sequence"/>
</dbReference>
<dbReference type="GO" id="GO:0016020">
    <property type="term" value="C:membrane"/>
    <property type="evidence" value="ECO:0007669"/>
    <property type="project" value="TreeGrafter"/>
</dbReference>
<evidence type="ECO:0000259" key="1">
    <source>
        <dbReference type="Pfam" id="PF12146"/>
    </source>
</evidence>
<protein>
    <submittedName>
        <fullName evidence="2">Alpha/beta-hydrolase</fullName>
    </submittedName>
</protein>
<dbReference type="AlphaFoldDB" id="A0A9P5XIY0"/>
<dbReference type="OrthoDB" id="10249433at2759"/>
<dbReference type="PANTHER" id="PTHR12277:SF81">
    <property type="entry name" value="PROTEIN ABHD13"/>
    <property type="match status" value="1"/>
</dbReference>
<dbReference type="InterPro" id="IPR022742">
    <property type="entry name" value="Hydrolase_4"/>
</dbReference>
<dbReference type="SUPFAM" id="SSF53474">
    <property type="entry name" value="alpha/beta-Hydrolases"/>
    <property type="match status" value="1"/>
</dbReference>
<dbReference type="EMBL" id="MU151106">
    <property type="protein sequence ID" value="KAF9450395.1"/>
    <property type="molecule type" value="Genomic_DNA"/>
</dbReference>
<organism evidence="2 3">
    <name type="scientific">Macrolepiota fuliginosa MF-IS2</name>
    <dbReference type="NCBI Taxonomy" id="1400762"/>
    <lineage>
        <taxon>Eukaryota</taxon>
        <taxon>Fungi</taxon>
        <taxon>Dikarya</taxon>
        <taxon>Basidiomycota</taxon>
        <taxon>Agaricomycotina</taxon>
        <taxon>Agaricomycetes</taxon>
        <taxon>Agaricomycetidae</taxon>
        <taxon>Agaricales</taxon>
        <taxon>Agaricineae</taxon>
        <taxon>Agaricaceae</taxon>
        <taxon>Macrolepiota</taxon>
    </lineage>
</organism>
<dbReference type="Gene3D" id="3.40.50.1820">
    <property type="entry name" value="alpha/beta hydrolase"/>
    <property type="match status" value="1"/>
</dbReference>